<dbReference type="Proteomes" id="UP001595855">
    <property type="component" value="Unassembled WGS sequence"/>
</dbReference>
<name>A0ABV9WYH8_9ACTN</name>
<comment type="caution">
    <text evidence="3">The sequence shown here is derived from an EMBL/GenBank/DDBJ whole genome shotgun (WGS) entry which is preliminary data.</text>
</comment>
<dbReference type="InterPro" id="IPR013429">
    <property type="entry name" value="Regulatory_FmdB_Zinc_ribbon"/>
</dbReference>
<feature type="compositionally biased region" description="Basic and acidic residues" evidence="1">
    <location>
        <begin position="68"/>
        <end position="77"/>
    </location>
</feature>
<protein>
    <submittedName>
        <fullName evidence="3">FmdB family zinc ribbon protein</fullName>
    </submittedName>
</protein>
<proteinExistence type="predicted"/>
<sequence>MASPVRPMRRGGSPMARYDYACGHCGVFEVVRPIDAPAHEPTCVTCGAAATRVYAPPALTSPGSALRRARDAADASAHEPTVLHGTPAPPRGPARPARPARPPNPLHARLPKP</sequence>
<feature type="region of interest" description="Disordered" evidence="1">
    <location>
        <begin position="56"/>
        <end position="113"/>
    </location>
</feature>
<evidence type="ECO:0000259" key="2">
    <source>
        <dbReference type="SMART" id="SM00834"/>
    </source>
</evidence>
<evidence type="ECO:0000256" key="1">
    <source>
        <dbReference type="SAM" id="MobiDB-lite"/>
    </source>
</evidence>
<feature type="domain" description="Putative regulatory protein FmdB zinc ribbon" evidence="2">
    <location>
        <begin position="15"/>
        <end position="55"/>
    </location>
</feature>
<dbReference type="Pfam" id="PF09723">
    <property type="entry name" value="Zn_ribbon_8"/>
    <property type="match status" value="1"/>
</dbReference>
<dbReference type="NCBIfam" id="TIGR02605">
    <property type="entry name" value="CxxC_CxxC_SSSS"/>
    <property type="match status" value="1"/>
</dbReference>
<keyword evidence="4" id="KW-1185">Reference proteome</keyword>
<organism evidence="3 4">
    <name type="scientific">Streptomyces lienomycini</name>
    <dbReference type="NCBI Taxonomy" id="284035"/>
    <lineage>
        <taxon>Bacteria</taxon>
        <taxon>Bacillati</taxon>
        <taxon>Actinomycetota</taxon>
        <taxon>Actinomycetes</taxon>
        <taxon>Kitasatosporales</taxon>
        <taxon>Streptomycetaceae</taxon>
        <taxon>Streptomyces</taxon>
    </lineage>
</organism>
<dbReference type="EMBL" id="JBHSJO010000001">
    <property type="protein sequence ID" value="MFC5017075.1"/>
    <property type="molecule type" value="Genomic_DNA"/>
</dbReference>
<dbReference type="SMART" id="SM00834">
    <property type="entry name" value="CxxC_CXXC_SSSS"/>
    <property type="match status" value="1"/>
</dbReference>
<dbReference type="RefSeq" id="WP_361613557.1">
    <property type="nucleotide sequence ID" value="NZ_BAAATN010000015.1"/>
</dbReference>
<evidence type="ECO:0000313" key="3">
    <source>
        <dbReference type="EMBL" id="MFC5017075.1"/>
    </source>
</evidence>
<accession>A0ABV9WYH8</accession>
<gene>
    <name evidence="3" type="ORF">ACFPRC_19660</name>
</gene>
<evidence type="ECO:0000313" key="4">
    <source>
        <dbReference type="Proteomes" id="UP001595855"/>
    </source>
</evidence>
<reference evidence="4" key="1">
    <citation type="journal article" date="2019" name="Int. J. Syst. Evol. Microbiol.">
        <title>The Global Catalogue of Microorganisms (GCM) 10K type strain sequencing project: providing services to taxonomists for standard genome sequencing and annotation.</title>
        <authorList>
            <consortium name="The Broad Institute Genomics Platform"/>
            <consortium name="The Broad Institute Genome Sequencing Center for Infectious Disease"/>
            <person name="Wu L."/>
            <person name="Ma J."/>
        </authorList>
    </citation>
    <scope>NUCLEOTIDE SEQUENCE [LARGE SCALE GENOMIC DNA]</scope>
    <source>
        <strain evidence="4">CGMCC 4.1542</strain>
    </source>
</reference>